<reference evidence="1 2" key="1">
    <citation type="submission" date="2024-01" db="EMBL/GenBank/DDBJ databases">
        <title>Active colonisers of the gastrointestinal tract of Atlantic salmon farmed in a warm water region.</title>
        <authorList>
            <person name="Bowman J.P."/>
        </authorList>
    </citation>
    <scope>NUCLEOTIDE SEQUENCE [LARGE SCALE GENOMIC DNA]</scope>
    <source>
        <strain evidence="1 2">S3MW1</strain>
    </source>
</reference>
<dbReference type="RefSeq" id="WP_327775330.1">
    <property type="nucleotide sequence ID" value="NZ_JAYXUG010000013.1"/>
</dbReference>
<proteinExistence type="predicted"/>
<protein>
    <submittedName>
        <fullName evidence="1">Uncharacterized protein</fullName>
    </submittedName>
</protein>
<organism evidence="1 2">
    <name type="scientific">Photobacterium toruni</name>
    <dbReference type="NCBI Taxonomy" id="1935446"/>
    <lineage>
        <taxon>Bacteria</taxon>
        <taxon>Pseudomonadati</taxon>
        <taxon>Pseudomonadota</taxon>
        <taxon>Gammaproteobacteria</taxon>
        <taxon>Vibrionales</taxon>
        <taxon>Vibrionaceae</taxon>
        <taxon>Photobacterium</taxon>
    </lineage>
</organism>
<dbReference type="EMBL" id="JAYXUG010000013">
    <property type="protein sequence ID" value="MEC6833030.1"/>
    <property type="molecule type" value="Genomic_DNA"/>
</dbReference>
<name>A0ABU6L9F3_9GAMM</name>
<accession>A0ABU6L9F3</accession>
<gene>
    <name evidence="1" type="ORF">VXS06_14780</name>
</gene>
<sequence length="53" mass="5717">MFRIKKSCLGDAYVVQKRCGLHYAPVYAGGAVVSAPTRSEAAQLLQGIIHNAR</sequence>
<evidence type="ECO:0000313" key="1">
    <source>
        <dbReference type="EMBL" id="MEC6833030.1"/>
    </source>
</evidence>
<evidence type="ECO:0000313" key="2">
    <source>
        <dbReference type="Proteomes" id="UP001306119"/>
    </source>
</evidence>
<dbReference type="Proteomes" id="UP001306119">
    <property type="component" value="Unassembled WGS sequence"/>
</dbReference>
<comment type="caution">
    <text evidence="1">The sequence shown here is derived from an EMBL/GenBank/DDBJ whole genome shotgun (WGS) entry which is preliminary data.</text>
</comment>
<keyword evidence="2" id="KW-1185">Reference proteome</keyword>